<dbReference type="PANTHER" id="PTHR35561:SF1">
    <property type="entry name" value="RNA 2',3'-CYCLIC PHOSPHODIESTERASE"/>
    <property type="match status" value="1"/>
</dbReference>
<dbReference type="SUPFAM" id="SSF55144">
    <property type="entry name" value="LigT-like"/>
    <property type="match status" value="1"/>
</dbReference>
<dbReference type="EMBL" id="FSRM01000001">
    <property type="protein sequence ID" value="SIO04377.1"/>
    <property type="molecule type" value="Genomic_DNA"/>
</dbReference>
<dbReference type="Gene3D" id="3.90.1140.10">
    <property type="entry name" value="Cyclic phosphodiesterase"/>
    <property type="match status" value="1"/>
</dbReference>
<proteinExistence type="predicted"/>
<dbReference type="GO" id="GO:0004113">
    <property type="term" value="F:2',3'-cyclic-nucleotide 3'-phosphodiesterase activity"/>
    <property type="evidence" value="ECO:0007669"/>
    <property type="project" value="InterPro"/>
</dbReference>
<dbReference type="Proteomes" id="UP000184693">
    <property type="component" value="Unassembled WGS sequence"/>
</dbReference>
<dbReference type="AlphaFoldDB" id="A0A1N6GA74"/>
<organism evidence="2 3">
    <name type="scientific">Paraburkholderia phenazinium</name>
    <dbReference type="NCBI Taxonomy" id="60549"/>
    <lineage>
        <taxon>Bacteria</taxon>
        <taxon>Pseudomonadati</taxon>
        <taxon>Pseudomonadota</taxon>
        <taxon>Betaproteobacteria</taxon>
        <taxon>Burkholderiales</taxon>
        <taxon>Burkholderiaceae</taxon>
        <taxon>Paraburkholderia</taxon>
    </lineage>
</organism>
<dbReference type="RefSeq" id="WP_074264303.1">
    <property type="nucleotide sequence ID" value="NZ_FSRM01000001.1"/>
</dbReference>
<keyword evidence="1" id="KW-0378">Hydrolase</keyword>
<dbReference type="OrthoDB" id="7061261at2"/>
<name>A0A1N6GA74_9BURK</name>
<evidence type="ECO:0000256" key="1">
    <source>
        <dbReference type="ARBA" id="ARBA00022801"/>
    </source>
</evidence>
<dbReference type="PANTHER" id="PTHR35561">
    <property type="entry name" value="RNA 2',3'-CYCLIC PHOSPHODIESTERASE"/>
    <property type="match status" value="1"/>
</dbReference>
<evidence type="ECO:0000313" key="2">
    <source>
        <dbReference type="EMBL" id="SIO04377.1"/>
    </source>
</evidence>
<evidence type="ECO:0000313" key="3">
    <source>
        <dbReference type="Proteomes" id="UP000184693"/>
    </source>
</evidence>
<sequence>MPALSSRAHHAGQLWLPGLEAPPVATDGLFFAVLPDANTAAGIAKLGQQMCGEMRPKSKPHAANRLHVTLQHLGNFAGGLPQELVDVAIKAAASIRMEPFSVEFDHALTFAKKPRPGTLVLGGTEGLVGLYALHDALVGALQNAGFDLTSEFTPHVTLAYGMPWIDKRPIEAASWNVREFVLMHSLLGRTRHIALERWPLAA</sequence>
<reference evidence="2 3" key="1">
    <citation type="submission" date="2016-11" db="EMBL/GenBank/DDBJ databases">
        <authorList>
            <person name="Jaros S."/>
            <person name="Januszkiewicz K."/>
            <person name="Wedrychowicz H."/>
        </authorList>
    </citation>
    <scope>NUCLEOTIDE SEQUENCE [LARGE SCALE GENOMIC DNA]</scope>
    <source>
        <strain evidence="2 3">GAS86</strain>
    </source>
</reference>
<dbReference type="InterPro" id="IPR004175">
    <property type="entry name" value="RNA_CPDase"/>
</dbReference>
<gene>
    <name evidence="2" type="ORF">SAMN05444168_2237</name>
</gene>
<protein>
    <submittedName>
        <fullName evidence="2">2'-5' RNA ligase</fullName>
    </submittedName>
</protein>
<dbReference type="GO" id="GO:0016874">
    <property type="term" value="F:ligase activity"/>
    <property type="evidence" value="ECO:0007669"/>
    <property type="project" value="UniProtKB-KW"/>
</dbReference>
<accession>A0A1N6GA74</accession>
<dbReference type="InterPro" id="IPR009097">
    <property type="entry name" value="Cyclic_Pdiesterase"/>
</dbReference>
<dbReference type="GO" id="GO:0008664">
    <property type="term" value="F:RNA 2',3'-cyclic 3'-phosphodiesterase activity"/>
    <property type="evidence" value="ECO:0007669"/>
    <property type="project" value="InterPro"/>
</dbReference>
<keyword evidence="2" id="KW-0436">Ligase</keyword>
<dbReference type="Pfam" id="PF13563">
    <property type="entry name" value="2_5_RNA_ligase2"/>
    <property type="match status" value="1"/>
</dbReference>